<evidence type="ECO:0000256" key="4">
    <source>
        <dbReference type="ARBA" id="ARBA00023014"/>
    </source>
</evidence>
<keyword evidence="1" id="KW-0004">4Fe-4S</keyword>
<sequence length="318" mass="33651">MCGREALEMARAFGFEGAALAPVRGPVAYAPNAEAVRQGIVAQPDALMPGARSVLVLAVPFSWFAPWPDGHAEVSAFYFASQRAHLALRALADALQARGVRVQARQTLAAKVWGMRAGLGVQGRNTLLKNDVWGSRFALRTLVCDLPAEDAPPDPLPARACGDCRRCVEACPTGALDGRGNLATERCLRAHMLCGAPVPEPLRALMGARLLGCEICQRVCPANASAACVPPDAKPFALETLLRAQKADLLPIAQRIGANEARAGRLRAQAALAAGNSGDASLIPLLRALVSAPTQAVAEHARWALARMENKHGEERLC</sequence>
<dbReference type="GO" id="GO:0046872">
    <property type="term" value="F:metal ion binding"/>
    <property type="evidence" value="ECO:0007669"/>
    <property type="project" value="UniProtKB-KW"/>
</dbReference>
<organism evidence="6 7">
    <name type="scientific">Candidatus Avichristensenella intestinipullorum</name>
    <dbReference type="NCBI Taxonomy" id="2840693"/>
    <lineage>
        <taxon>Bacteria</taxon>
        <taxon>Bacillati</taxon>
        <taxon>Bacillota</taxon>
        <taxon>Clostridia</taxon>
        <taxon>Candidatus Avichristensenella</taxon>
    </lineage>
</organism>
<dbReference type="Gene3D" id="3.30.70.20">
    <property type="match status" value="1"/>
</dbReference>
<dbReference type="Proteomes" id="UP000886819">
    <property type="component" value="Unassembled WGS sequence"/>
</dbReference>
<dbReference type="PANTHER" id="PTHR30002:SF4">
    <property type="entry name" value="EPOXYQUEUOSINE REDUCTASE"/>
    <property type="match status" value="1"/>
</dbReference>
<dbReference type="InterPro" id="IPR017896">
    <property type="entry name" value="4Fe4S_Fe-S-bd"/>
</dbReference>
<name>A0A9D0YX06_9FIRM</name>
<dbReference type="SUPFAM" id="SSF54862">
    <property type="entry name" value="4Fe-4S ferredoxins"/>
    <property type="match status" value="1"/>
</dbReference>
<evidence type="ECO:0000256" key="2">
    <source>
        <dbReference type="ARBA" id="ARBA00022723"/>
    </source>
</evidence>
<evidence type="ECO:0000313" key="6">
    <source>
        <dbReference type="EMBL" id="HIQ63632.1"/>
    </source>
</evidence>
<reference evidence="6" key="1">
    <citation type="submission" date="2020-10" db="EMBL/GenBank/DDBJ databases">
        <authorList>
            <person name="Gilroy R."/>
        </authorList>
    </citation>
    <scope>NUCLEOTIDE SEQUENCE</scope>
    <source>
        <strain evidence="6">ChiHile30-977</strain>
    </source>
</reference>
<dbReference type="GO" id="GO:0008616">
    <property type="term" value="P:tRNA queuosine(34) biosynthetic process"/>
    <property type="evidence" value="ECO:0007669"/>
    <property type="project" value="InterPro"/>
</dbReference>
<evidence type="ECO:0000313" key="7">
    <source>
        <dbReference type="Proteomes" id="UP000886819"/>
    </source>
</evidence>
<dbReference type="InterPro" id="IPR017900">
    <property type="entry name" value="4Fe4S_Fe_S_CS"/>
</dbReference>
<accession>A0A9D0YX06</accession>
<keyword evidence="3" id="KW-0408">Iron</keyword>
<evidence type="ECO:0000259" key="5">
    <source>
        <dbReference type="PROSITE" id="PS51379"/>
    </source>
</evidence>
<evidence type="ECO:0000256" key="1">
    <source>
        <dbReference type="ARBA" id="ARBA00022485"/>
    </source>
</evidence>
<dbReference type="PROSITE" id="PS51379">
    <property type="entry name" value="4FE4S_FER_2"/>
    <property type="match status" value="1"/>
</dbReference>
<dbReference type="AlphaFoldDB" id="A0A9D0YX06"/>
<proteinExistence type="predicted"/>
<dbReference type="PANTHER" id="PTHR30002">
    <property type="entry name" value="EPOXYQUEUOSINE REDUCTASE"/>
    <property type="match status" value="1"/>
</dbReference>
<dbReference type="InterPro" id="IPR004453">
    <property type="entry name" value="QueG"/>
</dbReference>
<protein>
    <recommendedName>
        <fullName evidence="5">4Fe-4S ferredoxin-type domain-containing protein</fullName>
    </recommendedName>
</protein>
<feature type="domain" description="4Fe-4S ferredoxin-type" evidence="5">
    <location>
        <begin position="151"/>
        <end position="181"/>
    </location>
</feature>
<comment type="caution">
    <text evidence="6">The sequence shown here is derived from an EMBL/GenBank/DDBJ whole genome shotgun (WGS) entry which is preliminary data.</text>
</comment>
<dbReference type="GO" id="GO:0052693">
    <property type="term" value="F:epoxyqueuosine reductase activity"/>
    <property type="evidence" value="ECO:0007669"/>
    <property type="project" value="TreeGrafter"/>
</dbReference>
<keyword evidence="4" id="KW-0411">Iron-sulfur</keyword>
<dbReference type="GO" id="GO:0051539">
    <property type="term" value="F:4 iron, 4 sulfur cluster binding"/>
    <property type="evidence" value="ECO:0007669"/>
    <property type="project" value="UniProtKB-KW"/>
</dbReference>
<dbReference type="EMBL" id="DVFI01000120">
    <property type="protein sequence ID" value="HIQ63632.1"/>
    <property type="molecule type" value="Genomic_DNA"/>
</dbReference>
<dbReference type="Pfam" id="PF13484">
    <property type="entry name" value="Fer4_16"/>
    <property type="match status" value="1"/>
</dbReference>
<gene>
    <name evidence="6" type="ORF">IAA66_08640</name>
</gene>
<evidence type="ECO:0000256" key="3">
    <source>
        <dbReference type="ARBA" id="ARBA00023004"/>
    </source>
</evidence>
<dbReference type="PROSITE" id="PS00198">
    <property type="entry name" value="4FE4S_FER_1"/>
    <property type="match status" value="1"/>
</dbReference>
<keyword evidence="2" id="KW-0479">Metal-binding</keyword>
<reference evidence="6" key="2">
    <citation type="journal article" date="2021" name="PeerJ">
        <title>Extensive microbial diversity within the chicken gut microbiome revealed by metagenomics and culture.</title>
        <authorList>
            <person name="Gilroy R."/>
            <person name="Ravi A."/>
            <person name="Getino M."/>
            <person name="Pursley I."/>
            <person name="Horton D.L."/>
            <person name="Alikhan N.F."/>
            <person name="Baker D."/>
            <person name="Gharbi K."/>
            <person name="Hall N."/>
            <person name="Watson M."/>
            <person name="Adriaenssens E.M."/>
            <person name="Foster-Nyarko E."/>
            <person name="Jarju S."/>
            <person name="Secka A."/>
            <person name="Antonio M."/>
            <person name="Oren A."/>
            <person name="Chaudhuri R.R."/>
            <person name="La Ragione R."/>
            <person name="Hildebrand F."/>
            <person name="Pallen M.J."/>
        </authorList>
    </citation>
    <scope>NUCLEOTIDE SEQUENCE</scope>
    <source>
        <strain evidence="6">ChiHile30-977</strain>
    </source>
</reference>